<dbReference type="PANTHER" id="PTHR30506">
    <property type="entry name" value="INNER MEMBRANE PROTEIN"/>
    <property type="match status" value="1"/>
</dbReference>
<feature type="transmembrane region" description="Helical" evidence="8">
    <location>
        <begin position="152"/>
        <end position="169"/>
    </location>
</feature>
<evidence type="ECO:0000256" key="6">
    <source>
        <dbReference type="ARBA" id="ARBA00023136"/>
    </source>
</evidence>
<feature type="transmembrane region" description="Helical" evidence="8">
    <location>
        <begin position="125"/>
        <end position="146"/>
    </location>
</feature>
<keyword evidence="5 8" id="KW-1133">Transmembrane helix</keyword>
<evidence type="ECO:0000256" key="3">
    <source>
        <dbReference type="ARBA" id="ARBA00022475"/>
    </source>
</evidence>
<dbReference type="GO" id="GO:0005886">
    <property type="term" value="C:plasma membrane"/>
    <property type="evidence" value="ECO:0007669"/>
    <property type="project" value="UniProtKB-SubCell"/>
</dbReference>
<dbReference type="Pfam" id="PF03458">
    <property type="entry name" value="Gly_transporter"/>
    <property type="match status" value="2"/>
</dbReference>
<dbReference type="Proteomes" id="UP000245283">
    <property type="component" value="Unassembled WGS sequence"/>
</dbReference>
<evidence type="ECO:0000256" key="2">
    <source>
        <dbReference type="ARBA" id="ARBA00008193"/>
    </source>
</evidence>
<organism evidence="10 11">
    <name type="scientific">Ancrocorticia populi</name>
    <dbReference type="NCBI Taxonomy" id="2175228"/>
    <lineage>
        <taxon>Bacteria</taxon>
        <taxon>Bacillati</taxon>
        <taxon>Actinomycetota</taxon>
        <taxon>Actinomycetes</taxon>
        <taxon>Actinomycetales</taxon>
        <taxon>Actinomycetaceae</taxon>
        <taxon>Ancrocorticia</taxon>
    </lineage>
</organism>
<sequence>MVAREMRLDIVGFMALAVMSALGGGMIRDTLLQMGPPIALTNPFYLPGAFAGALIAFFLRLSGRWWNRLLIVADAFVLGAWTATGVVKALSGGFGILPAVLMGVITAVGGGMIRDVAVGRIPSIFGGNTLYATASIIASVPAVVLWHLGYPTFATAAATVVGGAIAIAARRYRWRLPVNDGYSLGTSFHRLHDRTRSRSYPKFLRVRPSPPGAGRGMGRSHRGLWSRRGSAGSAGSAGTAGSTED</sequence>
<evidence type="ECO:0000256" key="7">
    <source>
        <dbReference type="SAM" id="MobiDB-lite"/>
    </source>
</evidence>
<evidence type="ECO:0000256" key="5">
    <source>
        <dbReference type="ARBA" id="ARBA00022989"/>
    </source>
</evidence>
<dbReference type="InterPro" id="IPR005115">
    <property type="entry name" value="Gly_transporter"/>
</dbReference>
<name>A0A2V1K9F3_9ACTO</name>
<keyword evidence="4 8" id="KW-0812">Transmembrane</keyword>
<feature type="transmembrane region" description="Helical" evidence="8">
    <location>
        <begin position="93"/>
        <end position="113"/>
    </location>
</feature>
<dbReference type="AlphaFoldDB" id="A0A2V1K9F3"/>
<feature type="transmembrane region" description="Helical" evidence="8">
    <location>
        <begin position="7"/>
        <end position="24"/>
    </location>
</feature>
<evidence type="ECO:0000313" key="11">
    <source>
        <dbReference type="Proteomes" id="UP000245283"/>
    </source>
</evidence>
<reference evidence="11" key="1">
    <citation type="submission" date="2018-05" db="EMBL/GenBank/DDBJ databases">
        <authorList>
            <person name="Li Y."/>
        </authorList>
    </citation>
    <scope>NUCLEOTIDE SEQUENCE [LARGE SCALE GENOMIC DNA]</scope>
    <source>
        <strain evidence="11">sk1b4</strain>
    </source>
</reference>
<dbReference type="EMBL" id="QETB01000004">
    <property type="protein sequence ID" value="PWF26288.1"/>
    <property type="molecule type" value="Genomic_DNA"/>
</dbReference>
<comment type="subcellular location">
    <subcellularLocation>
        <location evidence="1">Cell membrane</location>
        <topology evidence="1">Multi-pass membrane protein</topology>
    </subcellularLocation>
</comment>
<feature type="region of interest" description="Disordered" evidence="7">
    <location>
        <begin position="199"/>
        <end position="245"/>
    </location>
</feature>
<evidence type="ECO:0000256" key="1">
    <source>
        <dbReference type="ARBA" id="ARBA00004651"/>
    </source>
</evidence>
<proteinExistence type="inferred from homology"/>
<feature type="domain" description="Glycine transporter" evidence="9">
    <location>
        <begin position="1"/>
        <end position="59"/>
    </location>
</feature>
<feature type="domain" description="Glycine transporter" evidence="9">
    <location>
        <begin position="72"/>
        <end position="146"/>
    </location>
</feature>
<comment type="caution">
    <text evidence="10">The sequence shown here is derived from an EMBL/GenBank/DDBJ whole genome shotgun (WGS) entry which is preliminary data.</text>
</comment>
<keyword evidence="3" id="KW-1003">Cell membrane</keyword>
<evidence type="ECO:0000256" key="8">
    <source>
        <dbReference type="SAM" id="Phobius"/>
    </source>
</evidence>
<keyword evidence="6 8" id="KW-0472">Membrane</keyword>
<evidence type="ECO:0000313" key="10">
    <source>
        <dbReference type="EMBL" id="PWF26288.1"/>
    </source>
</evidence>
<protein>
    <recommendedName>
        <fullName evidence="9">Glycine transporter domain-containing protein</fullName>
    </recommendedName>
</protein>
<evidence type="ECO:0000259" key="9">
    <source>
        <dbReference type="Pfam" id="PF03458"/>
    </source>
</evidence>
<evidence type="ECO:0000256" key="4">
    <source>
        <dbReference type="ARBA" id="ARBA00022692"/>
    </source>
</evidence>
<gene>
    <name evidence="10" type="ORF">DD236_08985</name>
</gene>
<feature type="transmembrane region" description="Helical" evidence="8">
    <location>
        <begin position="69"/>
        <end position="87"/>
    </location>
</feature>
<dbReference type="PANTHER" id="PTHR30506:SF3">
    <property type="entry name" value="UPF0126 INNER MEMBRANE PROTEIN YADS-RELATED"/>
    <property type="match status" value="1"/>
</dbReference>
<feature type="transmembrane region" description="Helical" evidence="8">
    <location>
        <begin position="44"/>
        <end position="62"/>
    </location>
</feature>
<keyword evidence="11" id="KW-1185">Reference proteome</keyword>
<accession>A0A2V1K9F3</accession>
<dbReference type="OrthoDB" id="9791874at2"/>
<feature type="compositionally biased region" description="Low complexity" evidence="7">
    <location>
        <begin position="226"/>
        <end position="245"/>
    </location>
</feature>
<comment type="similarity">
    <text evidence="2">Belongs to the UPF0126 family.</text>
</comment>